<dbReference type="AlphaFoldDB" id="A0A8T0JBY6"/>
<accession>A0A8T0JBY6</accession>
<gene>
    <name evidence="1" type="ORF">KC19_1G244300</name>
</gene>
<dbReference type="EMBL" id="CM026421">
    <property type="protein sequence ID" value="KAG0592348.1"/>
    <property type="molecule type" value="Genomic_DNA"/>
</dbReference>
<name>A0A8T0JBY6_CERPU</name>
<evidence type="ECO:0000313" key="1">
    <source>
        <dbReference type="EMBL" id="KAG0592348.1"/>
    </source>
</evidence>
<keyword evidence="2" id="KW-1185">Reference proteome</keyword>
<dbReference type="Proteomes" id="UP000822688">
    <property type="component" value="Chromosome 1"/>
</dbReference>
<comment type="caution">
    <text evidence="1">The sequence shown here is derived from an EMBL/GenBank/DDBJ whole genome shotgun (WGS) entry which is preliminary data.</text>
</comment>
<sequence>MKVARFSFGIEVYNSKKETPASTDTEKTMGCVTQTLQQRLLGRQNNLHTHFTALNDTNTLIRSSLKSHMYKITANMLLPQRQETLTDREREREGEKGLVGHLKNYIDCESPANLYAQLIRFGSVP</sequence>
<protein>
    <submittedName>
        <fullName evidence="1">Uncharacterized protein</fullName>
    </submittedName>
</protein>
<proteinExistence type="predicted"/>
<reference evidence="1" key="1">
    <citation type="submission" date="2020-06" db="EMBL/GenBank/DDBJ databases">
        <title>WGS assembly of Ceratodon purpureus strain R40.</title>
        <authorList>
            <person name="Carey S.B."/>
            <person name="Jenkins J."/>
            <person name="Shu S."/>
            <person name="Lovell J.T."/>
            <person name="Sreedasyam A."/>
            <person name="Maumus F."/>
            <person name="Tiley G.P."/>
            <person name="Fernandez-Pozo N."/>
            <person name="Barry K."/>
            <person name="Chen C."/>
            <person name="Wang M."/>
            <person name="Lipzen A."/>
            <person name="Daum C."/>
            <person name="Saski C.A."/>
            <person name="Payton A.C."/>
            <person name="Mcbreen J.C."/>
            <person name="Conrad R.E."/>
            <person name="Kollar L.M."/>
            <person name="Olsson S."/>
            <person name="Huttunen S."/>
            <person name="Landis J.B."/>
            <person name="Wickett N.J."/>
            <person name="Johnson M.G."/>
            <person name="Rensing S.A."/>
            <person name="Grimwood J."/>
            <person name="Schmutz J."/>
            <person name="Mcdaniel S.F."/>
        </authorList>
    </citation>
    <scope>NUCLEOTIDE SEQUENCE</scope>
    <source>
        <strain evidence="1">R40</strain>
    </source>
</reference>
<evidence type="ECO:0000313" key="2">
    <source>
        <dbReference type="Proteomes" id="UP000822688"/>
    </source>
</evidence>
<organism evidence="1 2">
    <name type="scientific">Ceratodon purpureus</name>
    <name type="common">Fire moss</name>
    <name type="synonym">Dicranum purpureum</name>
    <dbReference type="NCBI Taxonomy" id="3225"/>
    <lineage>
        <taxon>Eukaryota</taxon>
        <taxon>Viridiplantae</taxon>
        <taxon>Streptophyta</taxon>
        <taxon>Embryophyta</taxon>
        <taxon>Bryophyta</taxon>
        <taxon>Bryophytina</taxon>
        <taxon>Bryopsida</taxon>
        <taxon>Dicranidae</taxon>
        <taxon>Pseudoditrichales</taxon>
        <taxon>Ditrichaceae</taxon>
        <taxon>Ceratodon</taxon>
    </lineage>
</organism>